<dbReference type="PANTHER" id="PTHR43280">
    <property type="entry name" value="ARAC-FAMILY TRANSCRIPTIONAL REGULATOR"/>
    <property type="match status" value="1"/>
</dbReference>
<organism evidence="6 7">
    <name type="scientific">Maribacter algarum</name>
    <name type="common">ex Zhang et al. 2020</name>
    <dbReference type="NCBI Taxonomy" id="2578118"/>
    <lineage>
        <taxon>Bacteria</taxon>
        <taxon>Pseudomonadati</taxon>
        <taxon>Bacteroidota</taxon>
        <taxon>Flavobacteriia</taxon>
        <taxon>Flavobacteriales</taxon>
        <taxon>Flavobacteriaceae</taxon>
        <taxon>Maribacter</taxon>
    </lineage>
</organism>
<name>A0A5S3PTJ8_9FLAO</name>
<dbReference type="GO" id="GO:0043565">
    <property type="term" value="F:sequence-specific DNA binding"/>
    <property type="evidence" value="ECO:0007669"/>
    <property type="project" value="InterPro"/>
</dbReference>
<reference evidence="6 7" key="1">
    <citation type="submission" date="2019-05" db="EMBL/GenBank/DDBJ databases">
        <authorList>
            <person name="Zhang J.-Y."/>
            <person name="Feg X."/>
            <person name="Du Z.-J."/>
        </authorList>
    </citation>
    <scope>NUCLEOTIDE SEQUENCE [LARGE SCALE GENOMIC DNA]</scope>
    <source>
        <strain evidence="6 7">RZ26</strain>
    </source>
</reference>
<dbReference type="Pfam" id="PF12833">
    <property type="entry name" value="HTH_18"/>
    <property type="match status" value="1"/>
</dbReference>
<dbReference type="GO" id="GO:0003700">
    <property type="term" value="F:DNA-binding transcription factor activity"/>
    <property type="evidence" value="ECO:0007669"/>
    <property type="project" value="InterPro"/>
</dbReference>
<dbReference type="OrthoDB" id="9779074at2"/>
<dbReference type="InterPro" id="IPR018060">
    <property type="entry name" value="HTH_AraC"/>
</dbReference>
<feature type="transmembrane region" description="Helical" evidence="4">
    <location>
        <begin position="207"/>
        <end position="228"/>
    </location>
</feature>
<evidence type="ECO:0000256" key="1">
    <source>
        <dbReference type="ARBA" id="ARBA00023015"/>
    </source>
</evidence>
<dbReference type="PROSITE" id="PS00041">
    <property type="entry name" value="HTH_ARAC_FAMILY_1"/>
    <property type="match status" value="1"/>
</dbReference>
<feature type="transmembrane region" description="Helical" evidence="4">
    <location>
        <begin position="104"/>
        <end position="122"/>
    </location>
</feature>
<evidence type="ECO:0000256" key="3">
    <source>
        <dbReference type="ARBA" id="ARBA00023163"/>
    </source>
</evidence>
<dbReference type="PROSITE" id="PS01124">
    <property type="entry name" value="HTH_ARAC_FAMILY_2"/>
    <property type="match status" value="1"/>
</dbReference>
<keyword evidence="4" id="KW-0812">Transmembrane</keyword>
<keyword evidence="1" id="KW-0805">Transcription regulation</keyword>
<comment type="caution">
    <text evidence="6">The sequence shown here is derived from an EMBL/GenBank/DDBJ whole genome shotgun (WGS) entry which is preliminary data.</text>
</comment>
<keyword evidence="3" id="KW-0804">Transcription</keyword>
<dbReference type="PANTHER" id="PTHR43280:SF29">
    <property type="entry name" value="ARAC-FAMILY TRANSCRIPTIONAL REGULATOR"/>
    <property type="match status" value="1"/>
</dbReference>
<feature type="transmembrane region" description="Helical" evidence="4">
    <location>
        <begin position="134"/>
        <end position="158"/>
    </location>
</feature>
<dbReference type="SUPFAM" id="SSF46689">
    <property type="entry name" value="Homeodomain-like"/>
    <property type="match status" value="1"/>
</dbReference>
<evidence type="ECO:0000259" key="5">
    <source>
        <dbReference type="PROSITE" id="PS01124"/>
    </source>
</evidence>
<evidence type="ECO:0000256" key="2">
    <source>
        <dbReference type="ARBA" id="ARBA00023125"/>
    </source>
</evidence>
<dbReference type="EMBL" id="VATY01000001">
    <property type="protein sequence ID" value="TMM58319.1"/>
    <property type="molecule type" value="Genomic_DNA"/>
</dbReference>
<keyword evidence="4" id="KW-1133">Transmembrane helix</keyword>
<feature type="transmembrane region" description="Helical" evidence="4">
    <location>
        <begin position="6"/>
        <end position="23"/>
    </location>
</feature>
<gene>
    <name evidence="6" type="ORF">FEE95_02500</name>
</gene>
<dbReference type="SMART" id="SM00342">
    <property type="entry name" value="HTH_ARAC"/>
    <property type="match status" value="1"/>
</dbReference>
<proteinExistence type="predicted"/>
<dbReference type="Gene3D" id="1.10.10.60">
    <property type="entry name" value="Homeodomain-like"/>
    <property type="match status" value="2"/>
</dbReference>
<accession>A0A5S3PTJ8</accession>
<dbReference type="AlphaFoldDB" id="A0A5S3PTJ8"/>
<dbReference type="Proteomes" id="UP000310314">
    <property type="component" value="Unassembled WGS sequence"/>
</dbReference>
<dbReference type="RefSeq" id="WP_138656252.1">
    <property type="nucleotide sequence ID" value="NZ_VATY01000001.1"/>
</dbReference>
<dbReference type="InterPro" id="IPR009057">
    <property type="entry name" value="Homeodomain-like_sf"/>
</dbReference>
<feature type="transmembrane region" description="Helical" evidence="4">
    <location>
        <begin position="35"/>
        <end position="54"/>
    </location>
</feature>
<keyword evidence="4" id="KW-0472">Membrane</keyword>
<evidence type="ECO:0000313" key="7">
    <source>
        <dbReference type="Proteomes" id="UP000310314"/>
    </source>
</evidence>
<evidence type="ECO:0000313" key="6">
    <source>
        <dbReference type="EMBL" id="TMM58319.1"/>
    </source>
</evidence>
<sequence>MKLLADFILITGFAITSVILFMLAISKKRKTPQNILMLFLSITLIIIITVATSLHELRNVFIFFNLLEDGARFILGPLLFIYIKSIFKKDKNLIKNHLLHFLPFIIYFGVITLPIGISRILGKTLFDYLELLHGTAYVAIIKDLYWLLYIFLSGRLFLMFKTKMKSNYSSFKKANFDWINKFLISCLLVVLFDLVVVLYRIFFIKEISWDVGLISLCFLILLTIYLGYHGLKQSTIYLPKFLLDNEEASKKDKHQNIKFSLSREELEELKSNLDDILIYEKPYLQQELTLSGLAELIGTTDKKLSSLLNHHLNVSFYDFINQYRVEEVKEKLKLEEYEKYSLLGLAYTCGFNSKSSFYRAFKKETGISPTAYKKENSIE</sequence>
<protein>
    <submittedName>
        <fullName evidence="6">AraC family transcriptional regulator</fullName>
    </submittedName>
</protein>
<feature type="transmembrane region" description="Helical" evidence="4">
    <location>
        <begin position="178"/>
        <end position="201"/>
    </location>
</feature>
<keyword evidence="2" id="KW-0238">DNA-binding</keyword>
<dbReference type="InterPro" id="IPR018062">
    <property type="entry name" value="HTH_AraC-typ_CS"/>
</dbReference>
<feature type="transmembrane region" description="Helical" evidence="4">
    <location>
        <begin position="60"/>
        <end position="83"/>
    </location>
</feature>
<keyword evidence="7" id="KW-1185">Reference proteome</keyword>
<evidence type="ECO:0000256" key="4">
    <source>
        <dbReference type="SAM" id="Phobius"/>
    </source>
</evidence>
<feature type="domain" description="HTH araC/xylS-type" evidence="5">
    <location>
        <begin position="274"/>
        <end position="375"/>
    </location>
</feature>